<dbReference type="Gene3D" id="3.40.50.300">
    <property type="entry name" value="P-loop containing nucleotide triphosphate hydrolases"/>
    <property type="match status" value="1"/>
</dbReference>
<feature type="domain" description="Bacterial type II secretion system protein E" evidence="3">
    <location>
        <begin position="14"/>
        <end position="284"/>
    </location>
</feature>
<dbReference type="InterPro" id="IPR050921">
    <property type="entry name" value="T4SS_GSP_E_ATPase"/>
</dbReference>
<dbReference type="SUPFAM" id="SSF52540">
    <property type="entry name" value="P-loop containing nucleoside triphosphate hydrolases"/>
    <property type="match status" value="1"/>
</dbReference>
<dbReference type="PANTHER" id="PTHR30486">
    <property type="entry name" value="TWITCHING MOTILITY PROTEIN PILT"/>
    <property type="match status" value="1"/>
</dbReference>
<keyword evidence="2" id="KW-0547">Nucleotide-binding</keyword>
<keyword evidence="2" id="KW-0963">Cytoplasm</keyword>
<reference evidence="4 5" key="1">
    <citation type="submission" date="2019-05" db="EMBL/GenBank/DDBJ databases">
        <title>Erythrobacter marisflavi sp. nov., isolated from isolated from water of an estuary environment.</title>
        <authorList>
            <person name="Yoon J.-H."/>
        </authorList>
    </citation>
    <scope>NUCLEOTIDE SEQUENCE [LARGE SCALE GENOMIC DNA]</scope>
    <source>
        <strain evidence="4 5">KEM-5</strain>
    </source>
</reference>
<dbReference type="Proteomes" id="UP000309668">
    <property type="component" value="Unassembled WGS sequence"/>
</dbReference>
<organism evidence="4 5">
    <name type="scientific">Qipengyuania marisflavi</name>
    <dbReference type="NCBI Taxonomy" id="2486356"/>
    <lineage>
        <taxon>Bacteria</taxon>
        <taxon>Pseudomonadati</taxon>
        <taxon>Pseudomonadota</taxon>
        <taxon>Alphaproteobacteria</taxon>
        <taxon>Sphingomonadales</taxon>
        <taxon>Erythrobacteraceae</taxon>
        <taxon>Qipengyuania</taxon>
    </lineage>
</organism>
<evidence type="ECO:0000313" key="5">
    <source>
        <dbReference type="Proteomes" id="UP000309668"/>
    </source>
</evidence>
<sequence>MDAGYYLDSFLAPLAPWLAHADITDIWINRPGELWIERVGGGIERHEDASLTETLLERMARQIAAHGAQGINRAQPLLAASLPDGSRVQVVAPPATRSGHALAIRRHVSSDLSLSDWAEAGAMDTLAAGAAIEPAEPQFRDIAASGAEDALRDAVRQRRNILISGGTSTGKTTFLNALLAEIPADERLILIEDTEELKLRHANAVGLIAARGQLSEADVSAEDLLIAALRMRPDRIILGELRGGEAFTFLRAVNTGHPGSMTTIHADTPRRAIEQLALLVLKAGSRLSREDVRHYVRESIDVFVQLERRSGKRRIAQIMVREEG</sequence>
<comment type="function">
    <text evidence="2">Part of the Type IV secretion system.</text>
</comment>
<dbReference type="PANTHER" id="PTHR30486:SF6">
    <property type="entry name" value="TYPE IV PILUS RETRACTATION ATPASE PILT"/>
    <property type="match status" value="1"/>
</dbReference>
<keyword evidence="2" id="KW-0067">ATP-binding</keyword>
<dbReference type="RefSeq" id="WP_138618706.1">
    <property type="nucleotide sequence ID" value="NZ_VCAO01000006.1"/>
</dbReference>
<dbReference type="GO" id="GO:0005737">
    <property type="term" value="C:cytoplasm"/>
    <property type="evidence" value="ECO:0007669"/>
    <property type="project" value="UniProtKB-SubCell"/>
</dbReference>
<dbReference type="InterPro" id="IPR014155">
    <property type="entry name" value="VirB11"/>
</dbReference>
<evidence type="ECO:0000313" key="4">
    <source>
        <dbReference type="EMBL" id="TMM46661.1"/>
    </source>
</evidence>
<comment type="caution">
    <text evidence="4">The sequence shown here is derived from an EMBL/GenBank/DDBJ whole genome shotgun (WGS) entry which is preliminary data.</text>
</comment>
<evidence type="ECO:0000256" key="1">
    <source>
        <dbReference type="ARBA" id="ARBA00006611"/>
    </source>
</evidence>
<keyword evidence="5" id="KW-1185">Reference proteome</keyword>
<accession>A0A5S3P3Q5</accession>
<dbReference type="GO" id="GO:0005524">
    <property type="term" value="F:ATP binding"/>
    <property type="evidence" value="ECO:0007669"/>
    <property type="project" value="UniProtKB-UniRule"/>
</dbReference>
<proteinExistence type="inferred from homology"/>
<protein>
    <recommendedName>
        <fullName evidence="2">Type IV secretion system protein</fullName>
    </recommendedName>
</protein>
<name>A0A5S3P3Q5_9SPHN</name>
<dbReference type="EMBL" id="VCAO01000006">
    <property type="protein sequence ID" value="TMM46661.1"/>
    <property type="molecule type" value="Genomic_DNA"/>
</dbReference>
<dbReference type="GO" id="GO:0043684">
    <property type="term" value="C:type IV secretion system complex"/>
    <property type="evidence" value="ECO:0007669"/>
    <property type="project" value="UniProtKB-UniRule"/>
</dbReference>
<dbReference type="Pfam" id="PF00437">
    <property type="entry name" value="T2SSE"/>
    <property type="match status" value="1"/>
</dbReference>
<evidence type="ECO:0000256" key="2">
    <source>
        <dbReference type="RuleBase" id="RU366071"/>
    </source>
</evidence>
<dbReference type="GO" id="GO:0044097">
    <property type="term" value="P:secretion by the type IV secretion system"/>
    <property type="evidence" value="ECO:0007669"/>
    <property type="project" value="InterPro"/>
</dbReference>
<comment type="subcellular location">
    <subcellularLocation>
        <location evidence="2">Cytoplasm</location>
    </subcellularLocation>
</comment>
<dbReference type="AlphaFoldDB" id="A0A5S3P3Q5"/>
<dbReference type="NCBIfam" id="TIGR02788">
    <property type="entry name" value="VirB11"/>
    <property type="match status" value="1"/>
</dbReference>
<dbReference type="OrthoDB" id="9810761at2"/>
<dbReference type="Gene3D" id="3.30.450.90">
    <property type="match status" value="1"/>
</dbReference>
<comment type="similarity">
    <text evidence="1 2">Belongs to the GSP E family.</text>
</comment>
<dbReference type="InterPro" id="IPR027417">
    <property type="entry name" value="P-loop_NTPase"/>
</dbReference>
<dbReference type="GO" id="GO:0016887">
    <property type="term" value="F:ATP hydrolysis activity"/>
    <property type="evidence" value="ECO:0007669"/>
    <property type="project" value="InterPro"/>
</dbReference>
<dbReference type="CDD" id="cd01130">
    <property type="entry name" value="VirB11-like_ATPase"/>
    <property type="match status" value="1"/>
</dbReference>
<gene>
    <name evidence="4" type="primary">virB11</name>
    <name evidence="4" type="ORF">FEV51_10510</name>
</gene>
<dbReference type="InterPro" id="IPR001482">
    <property type="entry name" value="T2SS/T4SS_dom"/>
</dbReference>
<evidence type="ECO:0000259" key="3">
    <source>
        <dbReference type="Pfam" id="PF00437"/>
    </source>
</evidence>